<organism evidence="2 3">
    <name type="scientific">Cupriavidus neocaledonicus</name>
    <dbReference type="NCBI Taxonomy" id="1040979"/>
    <lineage>
        <taxon>Bacteria</taxon>
        <taxon>Pseudomonadati</taxon>
        <taxon>Pseudomonadota</taxon>
        <taxon>Betaproteobacteria</taxon>
        <taxon>Burkholderiales</taxon>
        <taxon>Burkholderiaceae</taxon>
        <taxon>Cupriavidus</taxon>
    </lineage>
</organism>
<gene>
    <name evidence="2" type="ORF">CBM2605_A230184</name>
</gene>
<protein>
    <recommendedName>
        <fullName evidence="4">Transposase</fullName>
    </recommendedName>
</protein>
<comment type="caution">
    <text evidence="2">The sequence shown here is derived from an EMBL/GenBank/DDBJ whole genome shotgun (WGS) entry which is preliminary data.</text>
</comment>
<accession>A0ABY1V0J2</accession>
<dbReference type="EMBL" id="OFTC01000016">
    <property type="protein sequence ID" value="SOZ35929.1"/>
    <property type="molecule type" value="Genomic_DNA"/>
</dbReference>
<evidence type="ECO:0008006" key="4">
    <source>
        <dbReference type="Google" id="ProtNLM"/>
    </source>
</evidence>
<proteinExistence type="predicted"/>
<reference evidence="2 3" key="1">
    <citation type="submission" date="2018-01" db="EMBL/GenBank/DDBJ databases">
        <authorList>
            <person name="Clerissi C."/>
        </authorList>
    </citation>
    <scope>NUCLEOTIDE SEQUENCE [LARGE SCALE GENOMIC DNA]</scope>
    <source>
        <strain evidence="2">Cupriavidus taiwanensis STM 6082</strain>
    </source>
</reference>
<sequence length="72" mass="8437">MPLQDTDAPPSGWNQREPIASRPRQTGAPVQRAYRRVIRLTRSVQPHEPQRSRILYPRHYQGRQDLPPERLG</sequence>
<evidence type="ECO:0000256" key="1">
    <source>
        <dbReference type="SAM" id="MobiDB-lite"/>
    </source>
</evidence>
<evidence type="ECO:0000313" key="3">
    <source>
        <dbReference type="Proteomes" id="UP000256710"/>
    </source>
</evidence>
<dbReference type="Proteomes" id="UP000256710">
    <property type="component" value="Unassembled WGS sequence"/>
</dbReference>
<feature type="region of interest" description="Disordered" evidence="1">
    <location>
        <begin position="1"/>
        <end position="72"/>
    </location>
</feature>
<keyword evidence="3" id="KW-1185">Reference proteome</keyword>
<evidence type="ECO:0000313" key="2">
    <source>
        <dbReference type="EMBL" id="SOZ35929.1"/>
    </source>
</evidence>
<name>A0ABY1V0J2_9BURK</name>